<organism evidence="2 3">
    <name type="scientific">Actinomadura soli</name>
    <dbReference type="NCBI Taxonomy" id="2508997"/>
    <lineage>
        <taxon>Bacteria</taxon>
        <taxon>Bacillati</taxon>
        <taxon>Actinomycetota</taxon>
        <taxon>Actinomycetes</taxon>
        <taxon>Streptosporangiales</taxon>
        <taxon>Thermomonosporaceae</taxon>
        <taxon>Actinomadura</taxon>
    </lineage>
</organism>
<dbReference type="OrthoDB" id="8673673at2"/>
<gene>
    <name evidence="2" type="ORF">ETD83_07240</name>
</gene>
<evidence type="ECO:0000313" key="2">
    <source>
        <dbReference type="EMBL" id="TMR04994.1"/>
    </source>
</evidence>
<dbReference type="Gene3D" id="3.40.830.10">
    <property type="entry name" value="LigB-like"/>
    <property type="match status" value="1"/>
</dbReference>
<dbReference type="RefSeq" id="WP_138644279.1">
    <property type="nucleotide sequence ID" value="NZ_VCKW01000025.1"/>
</dbReference>
<keyword evidence="2" id="KW-0560">Oxidoreductase</keyword>
<dbReference type="GO" id="GO:0008198">
    <property type="term" value="F:ferrous iron binding"/>
    <property type="evidence" value="ECO:0007669"/>
    <property type="project" value="InterPro"/>
</dbReference>
<evidence type="ECO:0000259" key="1">
    <source>
        <dbReference type="Pfam" id="PF02900"/>
    </source>
</evidence>
<proteinExistence type="predicted"/>
<keyword evidence="3" id="KW-1185">Reference proteome</keyword>
<reference evidence="2 3" key="1">
    <citation type="submission" date="2019-05" db="EMBL/GenBank/DDBJ databases">
        <title>Draft genome sequence of Actinomadura sp. 14C53.</title>
        <authorList>
            <person name="Saricaoglu S."/>
            <person name="Isik K."/>
        </authorList>
    </citation>
    <scope>NUCLEOTIDE SEQUENCE [LARGE SCALE GENOMIC DNA]</scope>
    <source>
        <strain evidence="2 3">14C53</strain>
    </source>
</reference>
<dbReference type="CDD" id="cd07359">
    <property type="entry name" value="PCA_45_Doxase_B_like"/>
    <property type="match status" value="1"/>
</dbReference>
<dbReference type="GO" id="GO:0016702">
    <property type="term" value="F:oxidoreductase activity, acting on single donors with incorporation of molecular oxygen, incorporation of two atoms of oxygen"/>
    <property type="evidence" value="ECO:0007669"/>
    <property type="project" value="UniProtKB-ARBA"/>
</dbReference>
<feature type="domain" description="Extradiol ring-cleavage dioxygenase class III enzyme subunit B" evidence="1">
    <location>
        <begin position="10"/>
        <end position="302"/>
    </location>
</feature>
<dbReference type="SUPFAM" id="SSF53213">
    <property type="entry name" value="LigB-like"/>
    <property type="match status" value="1"/>
</dbReference>
<comment type="caution">
    <text evidence="2">The sequence shown here is derived from an EMBL/GenBank/DDBJ whole genome shotgun (WGS) entry which is preliminary data.</text>
</comment>
<sequence>MASIVLGVGASHSTLMNTHWDKVVHTERAEAFRAGLAGARARIAEARPDVVVVVGSNHFRGFWLDLIPSFTLGVGEVIAAGDGGTPKGPLRTDPGFARALAAGLVEAGTEVAISARLTIDHGQTHAVQWLLDGIDAPVVPLVVNVFAAPLPTMRRCVELGANLADAIARMPGDGRVVVVSSGGLSHQLPWPSDWTDPEGEDEEFLVEAWLNGRGRWDRYDRRRREIIVAAKPTIFTAFDEGFLRDLERGGLRTYADLGSDEIQDRAGNGGQELRTWMVMASALGFAPGRTLVYAPMPEWLTGMAAAVIDPAATPEPGRHREGRP</sequence>
<dbReference type="InterPro" id="IPR004183">
    <property type="entry name" value="Xdiol_dOase_suB"/>
</dbReference>
<dbReference type="Pfam" id="PF02900">
    <property type="entry name" value="LigB"/>
    <property type="match status" value="1"/>
</dbReference>
<accession>A0A5C4JHW2</accession>
<dbReference type="EMBL" id="VCKW01000025">
    <property type="protein sequence ID" value="TMR04994.1"/>
    <property type="molecule type" value="Genomic_DNA"/>
</dbReference>
<protein>
    <submittedName>
        <fullName evidence="2">Catechol 1,2-dioxygenase</fullName>
    </submittedName>
</protein>
<evidence type="ECO:0000313" key="3">
    <source>
        <dbReference type="Proteomes" id="UP000309174"/>
    </source>
</evidence>
<keyword evidence="2" id="KW-0223">Dioxygenase</keyword>
<name>A0A5C4JHW2_9ACTN</name>
<dbReference type="Proteomes" id="UP000309174">
    <property type="component" value="Unassembled WGS sequence"/>
</dbReference>
<dbReference type="AlphaFoldDB" id="A0A5C4JHW2"/>